<proteinExistence type="predicted"/>
<dbReference type="Pfam" id="PF19266">
    <property type="entry name" value="CIS_tube"/>
    <property type="match status" value="1"/>
</dbReference>
<dbReference type="InterPro" id="IPR045361">
    <property type="entry name" value="CIS_tube_prot_N"/>
</dbReference>
<dbReference type="Gene3D" id="3.10.350.10">
    <property type="entry name" value="LysM domain"/>
    <property type="match status" value="1"/>
</dbReference>
<name>A0A329LMQ5_9BACL</name>
<sequence>MALKKAMIIIDKGKGKKETVDVLFNPNEYTLTSGNQYRWKKIPGLSYPIGQFISGESSTLSMDMFFDTYEKGTDVRNFTKKIVGLLDIEKELHAPPVCQFVWGSLNFKGVVEKVTSKFTMFLESGIPVRATLNVTFKSWYTKKEQLQHIPRHSADRTKQRMLNQGEELWMIAAEEYDDPGKWREIARANGIDNPRKLQGGRKITVPRLE</sequence>
<protein>
    <submittedName>
        <fullName evidence="2">Peptidoglycan-binding protein</fullName>
    </submittedName>
</protein>
<dbReference type="InterPro" id="IPR036779">
    <property type="entry name" value="LysM_dom_sf"/>
</dbReference>
<keyword evidence="3" id="KW-1185">Reference proteome</keyword>
<dbReference type="EMBL" id="QMFB01000051">
    <property type="protein sequence ID" value="RAV09241.1"/>
    <property type="molecule type" value="Genomic_DNA"/>
</dbReference>
<gene>
    <name evidence="2" type="ORF">DQG23_39815</name>
</gene>
<dbReference type="OrthoDB" id="9815939at2"/>
<dbReference type="RefSeq" id="WP_113036615.1">
    <property type="nucleotide sequence ID" value="NZ_QMFB01000051.1"/>
</dbReference>
<dbReference type="Proteomes" id="UP000250369">
    <property type="component" value="Unassembled WGS sequence"/>
</dbReference>
<dbReference type="InterPro" id="IPR018392">
    <property type="entry name" value="LysM"/>
</dbReference>
<feature type="domain" description="LysM" evidence="1">
    <location>
        <begin position="158"/>
        <end position="205"/>
    </location>
</feature>
<evidence type="ECO:0000313" key="2">
    <source>
        <dbReference type="EMBL" id="RAV09241.1"/>
    </source>
</evidence>
<evidence type="ECO:0000313" key="3">
    <source>
        <dbReference type="Proteomes" id="UP000250369"/>
    </source>
</evidence>
<evidence type="ECO:0000259" key="1">
    <source>
        <dbReference type="PROSITE" id="PS51782"/>
    </source>
</evidence>
<accession>A0A329LMQ5</accession>
<comment type="caution">
    <text evidence="2">The sequence shown here is derived from an EMBL/GenBank/DDBJ whole genome shotgun (WGS) entry which is preliminary data.</text>
</comment>
<dbReference type="PROSITE" id="PS51782">
    <property type="entry name" value="LYSM"/>
    <property type="match status" value="1"/>
</dbReference>
<reference evidence="2 3" key="1">
    <citation type="journal article" date="2009" name="Int. J. Syst. Evol. Microbiol.">
        <title>Paenibacillus contaminans sp. nov., isolated from a contaminated laboratory plate.</title>
        <authorList>
            <person name="Chou J.H."/>
            <person name="Lee J.H."/>
            <person name="Lin M.C."/>
            <person name="Chang P.S."/>
            <person name="Arun A.B."/>
            <person name="Young C.C."/>
            <person name="Chen W.M."/>
        </authorList>
    </citation>
    <scope>NUCLEOTIDE SEQUENCE [LARGE SCALE GENOMIC DNA]</scope>
    <source>
        <strain evidence="2 3">CKOBP-6</strain>
    </source>
</reference>
<dbReference type="AlphaFoldDB" id="A0A329LMQ5"/>
<organism evidence="2 3">
    <name type="scientific">Paenibacillus contaminans</name>
    <dbReference type="NCBI Taxonomy" id="450362"/>
    <lineage>
        <taxon>Bacteria</taxon>
        <taxon>Bacillati</taxon>
        <taxon>Bacillota</taxon>
        <taxon>Bacilli</taxon>
        <taxon>Bacillales</taxon>
        <taxon>Paenibacillaceae</taxon>
        <taxon>Paenibacillus</taxon>
    </lineage>
</organism>